<keyword evidence="2" id="KW-0576">Peroxisome</keyword>
<protein>
    <submittedName>
        <fullName evidence="4">Short chain enoyl-CoA hydratase</fullName>
    </submittedName>
</protein>
<dbReference type="Proteomes" id="UP000243924">
    <property type="component" value="Chromosome I"/>
</dbReference>
<dbReference type="CDD" id="cd06558">
    <property type="entry name" value="crotonase-like"/>
    <property type="match status" value="1"/>
</dbReference>
<gene>
    <name evidence="4" type="ORF">SAMN05216210_1857</name>
</gene>
<dbReference type="PANTHER" id="PTHR43684:SF1">
    <property type="entry name" value="ENOYL-COA DELTA ISOMERASE 2"/>
    <property type="match status" value="1"/>
</dbReference>
<evidence type="ECO:0000256" key="1">
    <source>
        <dbReference type="ARBA" id="ARBA00004275"/>
    </source>
</evidence>
<dbReference type="InterPro" id="IPR051053">
    <property type="entry name" value="ECH/Chromodomain_protein"/>
</dbReference>
<name>A0A1H2FWP8_9GAMM</name>
<dbReference type="InterPro" id="IPR001753">
    <property type="entry name" value="Enoyl-CoA_hydra/iso"/>
</dbReference>
<evidence type="ECO:0000256" key="3">
    <source>
        <dbReference type="ARBA" id="ARBA00023235"/>
    </source>
</evidence>
<comment type="subcellular location">
    <subcellularLocation>
        <location evidence="1">Peroxisome</location>
    </subcellularLocation>
</comment>
<reference evidence="5" key="1">
    <citation type="submission" date="2016-10" db="EMBL/GenBank/DDBJ databases">
        <authorList>
            <person name="Varghese N."/>
            <person name="Submissions S."/>
        </authorList>
    </citation>
    <scope>NUCLEOTIDE SEQUENCE [LARGE SCALE GENOMIC DNA]</scope>
    <source>
        <strain evidence="5">CECT 8338</strain>
    </source>
</reference>
<dbReference type="RefSeq" id="WP_092386241.1">
    <property type="nucleotide sequence ID" value="NZ_LT629787.1"/>
</dbReference>
<keyword evidence="5" id="KW-1185">Reference proteome</keyword>
<proteinExistence type="predicted"/>
<accession>A0A1H2FWP8</accession>
<evidence type="ECO:0000256" key="2">
    <source>
        <dbReference type="ARBA" id="ARBA00023140"/>
    </source>
</evidence>
<dbReference type="OrthoDB" id="9797151at2"/>
<sequence>MTEHLLTERQDGVLTLTLNRPDKKNALTRDMYSGLADAIASAQDDKAIRAVIIRGSDSCFTSGNDVSDFINTPSSGPDSPVYRFLKAICHAEKPLIAAVNGPAVGVGTTLLLHCDLVYVADNARLKMPFVNLGLCPEAGSSFLLPRLLGHLRAAELLLLGEEVSGQRATEIGLANQALPAGDAVYQAALASAQRIASLPPGSIKLSKQLIKAGVSRQADEVMSIEGEHFARLLQGAEAREALTAFMEKRQPVFADH</sequence>
<keyword evidence="3" id="KW-0413">Isomerase</keyword>
<dbReference type="PANTHER" id="PTHR43684">
    <property type="match status" value="1"/>
</dbReference>
<dbReference type="GO" id="GO:0004165">
    <property type="term" value="F:delta(3)-delta(2)-enoyl-CoA isomerase activity"/>
    <property type="evidence" value="ECO:0007669"/>
    <property type="project" value="UniProtKB-ARBA"/>
</dbReference>
<evidence type="ECO:0000313" key="4">
    <source>
        <dbReference type="EMBL" id="SDU11723.1"/>
    </source>
</evidence>
<dbReference type="InterPro" id="IPR029045">
    <property type="entry name" value="ClpP/crotonase-like_dom_sf"/>
</dbReference>
<evidence type="ECO:0000313" key="5">
    <source>
        <dbReference type="Proteomes" id="UP000243924"/>
    </source>
</evidence>
<dbReference type="AlphaFoldDB" id="A0A1H2FWP8"/>
<dbReference type="Pfam" id="PF00378">
    <property type="entry name" value="ECH_1"/>
    <property type="match status" value="1"/>
</dbReference>
<dbReference type="SUPFAM" id="SSF52096">
    <property type="entry name" value="ClpP/crotonase"/>
    <property type="match status" value="1"/>
</dbReference>
<organism evidence="4 5">
    <name type="scientific">Halopseudomonas salegens</name>
    <dbReference type="NCBI Taxonomy" id="1434072"/>
    <lineage>
        <taxon>Bacteria</taxon>
        <taxon>Pseudomonadati</taxon>
        <taxon>Pseudomonadota</taxon>
        <taxon>Gammaproteobacteria</taxon>
        <taxon>Pseudomonadales</taxon>
        <taxon>Pseudomonadaceae</taxon>
        <taxon>Halopseudomonas</taxon>
    </lineage>
</organism>
<dbReference type="EMBL" id="LT629787">
    <property type="protein sequence ID" value="SDU11723.1"/>
    <property type="molecule type" value="Genomic_DNA"/>
</dbReference>
<dbReference type="STRING" id="1434072.SAMN05216210_1857"/>
<dbReference type="Gene3D" id="3.90.226.10">
    <property type="entry name" value="2-enoyl-CoA Hydratase, Chain A, domain 1"/>
    <property type="match status" value="1"/>
</dbReference>